<name>A0A1W9KVG0_9BURK</name>
<dbReference type="SMART" id="SM01034">
    <property type="entry name" value="BLUF"/>
    <property type="match status" value="1"/>
</dbReference>
<evidence type="ECO:0000313" key="3">
    <source>
        <dbReference type="Proteomes" id="UP000192505"/>
    </source>
</evidence>
<reference evidence="2 3" key="1">
    <citation type="submission" date="2017-01" db="EMBL/GenBank/DDBJ databases">
        <title>Novel large sulfur bacteria in the metagenomes of groundwater-fed chemosynthetic microbial mats in the Lake Huron basin.</title>
        <authorList>
            <person name="Sharrar A.M."/>
            <person name="Flood B.E."/>
            <person name="Bailey J.V."/>
            <person name="Jones D.S."/>
            <person name="Biddanda B."/>
            <person name="Ruberg S.A."/>
            <person name="Marcus D.N."/>
            <person name="Dick G.J."/>
        </authorList>
    </citation>
    <scope>NUCLEOTIDE SEQUENCE [LARGE SCALE GENOMIC DNA]</scope>
    <source>
        <strain evidence="2">A7</strain>
    </source>
</reference>
<dbReference type="SUPFAM" id="SSF54975">
    <property type="entry name" value="Acylphosphatase/BLUF domain-like"/>
    <property type="match status" value="1"/>
</dbReference>
<feature type="domain" description="BLUF" evidence="1">
    <location>
        <begin position="2"/>
        <end position="93"/>
    </location>
</feature>
<dbReference type="InterPro" id="IPR036046">
    <property type="entry name" value="Acylphosphatase-like_dom_sf"/>
</dbReference>
<dbReference type="InterPro" id="IPR007024">
    <property type="entry name" value="BLUF_domain"/>
</dbReference>
<organism evidence="2 3">
    <name type="scientific">Rhodoferax ferrireducens</name>
    <dbReference type="NCBI Taxonomy" id="192843"/>
    <lineage>
        <taxon>Bacteria</taxon>
        <taxon>Pseudomonadati</taxon>
        <taxon>Pseudomonadota</taxon>
        <taxon>Betaproteobacteria</taxon>
        <taxon>Burkholderiales</taxon>
        <taxon>Comamonadaceae</taxon>
        <taxon>Rhodoferax</taxon>
    </lineage>
</organism>
<accession>A0A1W9KVG0</accession>
<dbReference type="AlphaFoldDB" id="A0A1W9KVG0"/>
<gene>
    <name evidence="2" type="ORF">BWK72_09290</name>
</gene>
<protein>
    <recommendedName>
        <fullName evidence="1">BLUF domain-containing protein</fullName>
    </recommendedName>
</protein>
<dbReference type="Gene3D" id="3.30.70.100">
    <property type="match status" value="1"/>
</dbReference>
<dbReference type="GO" id="GO:0009882">
    <property type="term" value="F:blue light photoreceptor activity"/>
    <property type="evidence" value="ECO:0007669"/>
    <property type="project" value="InterPro"/>
</dbReference>
<dbReference type="GO" id="GO:0071949">
    <property type="term" value="F:FAD binding"/>
    <property type="evidence" value="ECO:0007669"/>
    <property type="project" value="InterPro"/>
</dbReference>
<dbReference type="Proteomes" id="UP000192505">
    <property type="component" value="Unassembled WGS sequence"/>
</dbReference>
<sequence>MLIRIIYVSKAVGPQTTTMTNAILQKSQAWNQANDITGVLCQGQGVFLQALEGERRTVTDLYARIHADQRHTNVEMLHCESIVKRRYANWSMAHVSLSDVDPETTIDWPEFDPYGITGLLVMARIDDLLASGTVIQSRTP</sequence>
<dbReference type="Pfam" id="PF04940">
    <property type="entry name" value="BLUF"/>
    <property type="match status" value="1"/>
</dbReference>
<comment type="caution">
    <text evidence="2">The sequence shown here is derived from an EMBL/GenBank/DDBJ whole genome shotgun (WGS) entry which is preliminary data.</text>
</comment>
<dbReference type="PROSITE" id="PS50925">
    <property type="entry name" value="BLUF"/>
    <property type="match status" value="1"/>
</dbReference>
<evidence type="ECO:0000313" key="2">
    <source>
        <dbReference type="EMBL" id="OQW88536.1"/>
    </source>
</evidence>
<evidence type="ECO:0000259" key="1">
    <source>
        <dbReference type="PROSITE" id="PS50925"/>
    </source>
</evidence>
<proteinExistence type="predicted"/>
<dbReference type="EMBL" id="MTEI01000004">
    <property type="protein sequence ID" value="OQW88536.1"/>
    <property type="molecule type" value="Genomic_DNA"/>
</dbReference>